<keyword evidence="3 5" id="KW-1133">Transmembrane helix</keyword>
<evidence type="ECO:0000256" key="3">
    <source>
        <dbReference type="ARBA" id="ARBA00022989"/>
    </source>
</evidence>
<feature type="transmembrane region" description="Helical" evidence="5">
    <location>
        <begin position="342"/>
        <end position="362"/>
    </location>
</feature>
<feature type="transmembrane region" description="Helical" evidence="5">
    <location>
        <begin position="237"/>
        <end position="254"/>
    </location>
</feature>
<dbReference type="PANTHER" id="PTHR42718">
    <property type="entry name" value="MAJOR FACILITATOR SUPERFAMILY MULTIDRUG TRANSPORTER MFSC"/>
    <property type="match status" value="1"/>
</dbReference>
<dbReference type="Gene3D" id="1.20.1250.20">
    <property type="entry name" value="MFS general substrate transporter like domains"/>
    <property type="match status" value="1"/>
</dbReference>
<feature type="domain" description="Major facilitator superfamily (MFS) profile" evidence="6">
    <location>
        <begin position="14"/>
        <end position="472"/>
    </location>
</feature>
<feature type="transmembrane region" description="Helical" evidence="5">
    <location>
        <begin position="444"/>
        <end position="465"/>
    </location>
</feature>
<dbReference type="PROSITE" id="PS50850">
    <property type="entry name" value="MFS"/>
    <property type="match status" value="1"/>
</dbReference>
<name>A0ABY4N1Q6_9MICO</name>
<dbReference type="Pfam" id="PF07690">
    <property type="entry name" value="MFS_1"/>
    <property type="match status" value="1"/>
</dbReference>
<accession>A0ABY4N1Q6</accession>
<gene>
    <name evidence="7" type="ORF">M3M28_05375</name>
</gene>
<feature type="transmembrane region" description="Helical" evidence="5">
    <location>
        <begin position="204"/>
        <end position="225"/>
    </location>
</feature>
<keyword evidence="4 5" id="KW-0472">Membrane</keyword>
<sequence>MQETRSTEQNRWPAFIVCIAVAIATILDLAKVNVAIAPIETTLGASSSEAQLIVAGYILAFGICLVPAGRLGDIWNRKAMFVIGLSVYVTASLACMLAPTSGVLVLSRLLQGVAAGILMPQVIGLIQNLFQGKERGSAFGIFGAAIGLGTAFGPTIGGLFIGAFGDEWGWRWIFGMNVPIGLVILPFAIWLLPGRQRHNSSNDLDLPGVFLMAGTVLLIMLPFVLTTGTSADSPARWWMLLGAVAFAVAFYLWERRYVRAGKSPVIDFTLFQHPSYRYGVIFTSLFFAIMPPMFFLMTLFNQQGLGHEAVVVGMITIPYAIISAIISAFAGRYTYRHAASMVLIGVSLFTLALVALALLSAFADGATMPILMAIVLAAAGVAPGMVMPANQMRTVKDVPLESAGVAGSFMQVGQRLGNAMGIAIGTSIYFALSNEGTETAYRSAFSWAMVFVIGVAVVAVIIAALDFAAHRRSTRAIGGRDAAGGLD</sequence>
<evidence type="ECO:0000256" key="4">
    <source>
        <dbReference type="ARBA" id="ARBA00023136"/>
    </source>
</evidence>
<dbReference type="SUPFAM" id="SSF103473">
    <property type="entry name" value="MFS general substrate transporter"/>
    <property type="match status" value="1"/>
</dbReference>
<dbReference type="EMBL" id="CP097160">
    <property type="protein sequence ID" value="UQN15880.1"/>
    <property type="molecule type" value="Genomic_DNA"/>
</dbReference>
<feature type="transmembrane region" description="Helical" evidence="5">
    <location>
        <begin position="275"/>
        <end position="297"/>
    </location>
</feature>
<feature type="transmembrane region" description="Helical" evidence="5">
    <location>
        <begin position="80"/>
        <end position="99"/>
    </location>
</feature>
<dbReference type="InterPro" id="IPR011701">
    <property type="entry name" value="MFS"/>
</dbReference>
<feature type="transmembrane region" description="Helical" evidence="5">
    <location>
        <begin position="138"/>
        <end position="164"/>
    </location>
</feature>
<dbReference type="InterPro" id="IPR020846">
    <property type="entry name" value="MFS_dom"/>
</dbReference>
<evidence type="ECO:0000256" key="5">
    <source>
        <dbReference type="SAM" id="Phobius"/>
    </source>
</evidence>
<feature type="transmembrane region" description="Helical" evidence="5">
    <location>
        <begin position="170"/>
        <end position="192"/>
    </location>
</feature>
<organism evidence="7">
    <name type="scientific">Gulosibacter sediminis</name>
    <dbReference type="NCBI Taxonomy" id="1729695"/>
    <lineage>
        <taxon>Bacteria</taxon>
        <taxon>Bacillati</taxon>
        <taxon>Actinomycetota</taxon>
        <taxon>Actinomycetes</taxon>
        <taxon>Micrococcales</taxon>
        <taxon>Microbacteriaceae</taxon>
        <taxon>Gulosibacter</taxon>
    </lineage>
</organism>
<dbReference type="Gene3D" id="1.20.1720.10">
    <property type="entry name" value="Multidrug resistance protein D"/>
    <property type="match status" value="1"/>
</dbReference>
<feature type="transmembrane region" description="Helical" evidence="5">
    <location>
        <begin position="50"/>
        <end position="68"/>
    </location>
</feature>
<evidence type="ECO:0000313" key="7">
    <source>
        <dbReference type="EMBL" id="UQN15880.1"/>
    </source>
</evidence>
<dbReference type="PRINTS" id="PR01036">
    <property type="entry name" value="TCRTETB"/>
</dbReference>
<feature type="transmembrane region" description="Helical" evidence="5">
    <location>
        <begin position="105"/>
        <end position="126"/>
    </location>
</feature>
<feature type="transmembrane region" description="Helical" evidence="5">
    <location>
        <begin position="309"/>
        <end position="330"/>
    </location>
</feature>
<protein>
    <submittedName>
        <fullName evidence="7">MFS transporter</fullName>
    </submittedName>
</protein>
<comment type="subcellular location">
    <subcellularLocation>
        <location evidence="1">Cell membrane</location>
        <topology evidence="1">Multi-pass membrane protein</topology>
    </subcellularLocation>
</comment>
<dbReference type="PANTHER" id="PTHR42718:SF39">
    <property type="entry name" value="ACTINORHODIN TRANSPORTER-RELATED"/>
    <property type="match status" value="1"/>
</dbReference>
<reference evidence="7" key="1">
    <citation type="submission" date="2022-05" db="EMBL/GenBank/DDBJ databases">
        <title>Complete genome sequence of toluene-degrading Gulosibacter sediminis strain ACHW.36C.</title>
        <authorList>
            <person name="Wai A.C."/>
            <person name="Lai G.K."/>
            <person name="Griffin S.D."/>
            <person name="Leung F.C."/>
        </authorList>
    </citation>
    <scope>NUCLEOTIDE SEQUENCE [LARGE SCALE GENOMIC DNA]</scope>
    <source>
        <strain evidence="7">ACHW.36C</strain>
    </source>
</reference>
<evidence type="ECO:0000256" key="1">
    <source>
        <dbReference type="ARBA" id="ARBA00004651"/>
    </source>
</evidence>
<dbReference type="CDD" id="cd17321">
    <property type="entry name" value="MFS_MMR_MDR_like"/>
    <property type="match status" value="1"/>
</dbReference>
<feature type="transmembrane region" description="Helical" evidence="5">
    <location>
        <begin position="12"/>
        <end position="30"/>
    </location>
</feature>
<evidence type="ECO:0000259" key="6">
    <source>
        <dbReference type="PROSITE" id="PS50850"/>
    </source>
</evidence>
<keyword evidence="2 5" id="KW-0812">Transmembrane</keyword>
<evidence type="ECO:0000256" key="2">
    <source>
        <dbReference type="ARBA" id="ARBA00022692"/>
    </source>
</evidence>
<dbReference type="InterPro" id="IPR036259">
    <property type="entry name" value="MFS_trans_sf"/>
</dbReference>
<feature type="transmembrane region" description="Helical" evidence="5">
    <location>
        <begin position="368"/>
        <end position="386"/>
    </location>
</feature>
<proteinExistence type="predicted"/>
<feature type="transmembrane region" description="Helical" evidence="5">
    <location>
        <begin position="416"/>
        <end position="432"/>
    </location>
</feature>